<name>A0ABQ6HCB1_9GAMM</name>
<gene>
    <name evidence="1" type="ORF">tloyanaT_20040</name>
</gene>
<keyword evidence="2" id="KW-1185">Reference proteome</keyword>
<proteinExistence type="predicted"/>
<dbReference type="Proteomes" id="UP001157134">
    <property type="component" value="Unassembled WGS sequence"/>
</dbReference>
<evidence type="ECO:0008006" key="3">
    <source>
        <dbReference type="Google" id="ProtNLM"/>
    </source>
</evidence>
<comment type="caution">
    <text evidence="1">The sequence shown here is derived from an EMBL/GenBank/DDBJ whole genome shotgun (WGS) entry which is preliminary data.</text>
</comment>
<sequence length="143" mass="16114">MASIDRKRKKGRFIGIPYHIAISEQFRSLRAPEVKLLVDLLTQYNGNNNGMLSTCHALLKKCGWPPASLYRAYARLVHAGFIVVTRQGLKIRGYPTLVAITWNGIDEPTNCKYDSGVKVSPAPLSYWKLDKSEWNIQPTIKAP</sequence>
<dbReference type="RefSeq" id="WP_284298166.1">
    <property type="nucleotide sequence ID" value="NZ_BSSV01000004.1"/>
</dbReference>
<dbReference type="EMBL" id="BSSV01000004">
    <property type="protein sequence ID" value="GLX85752.1"/>
    <property type="molecule type" value="Genomic_DNA"/>
</dbReference>
<accession>A0ABQ6HCB1</accession>
<evidence type="ECO:0000313" key="2">
    <source>
        <dbReference type="Proteomes" id="UP001157134"/>
    </source>
</evidence>
<evidence type="ECO:0000313" key="1">
    <source>
        <dbReference type="EMBL" id="GLX85752.1"/>
    </source>
</evidence>
<reference evidence="1 2" key="1">
    <citation type="submission" date="2023-03" db="EMBL/GenBank/DDBJ databases">
        <title>Thalassotalea loyana LMG 22536T draft genome sequence.</title>
        <authorList>
            <person name="Sawabe T."/>
        </authorList>
    </citation>
    <scope>NUCLEOTIDE SEQUENCE [LARGE SCALE GENOMIC DNA]</scope>
    <source>
        <strain evidence="1 2">LMG 22536</strain>
    </source>
</reference>
<organism evidence="1 2">
    <name type="scientific">Thalassotalea loyana</name>
    <dbReference type="NCBI Taxonomy" id="280483"/>
    <lineage>
        <taxon>Bacteria</taxon>
        <taxon>Pseudomonadati</taxon>
        <taxon>Pseudomonadota</taxon>
        <taxon>Gammaproteobacteria</taxon>
        <taxon>Alteromonadales</taxon>
        <taxon>Colwelliaceae</taxon>
        <taxon>Thalassotalea</taxon>
    </lineage>
</organism>
<protein>
    <recommendedName>
        <fullName evidence="3">Helix-turn-helix domain-containing protein</fullName>
    </recommendedName>
</protein>